<keyword evidence="3" id="KW-1185">Reference proteome</keyword>
<accession>A0A3N4L8X1</accession>
<proteinExistence type="predicted"/>
<reference evidence="1 3" key="1">
    <citation type="journal article" date="2018" name="Nat. Ecol. Evol.">
        <title>Pezizomycetes genomes reveal the molecular basis of ectomycorrhizal truffle lifestyle.</title>
        <authorList>
            <person name="Murat C."/>
            <person name="Payen T."/>
            <person name="Noel B."/>
            <person name="Kuo A."/>
            <person name="Morin E."/>
            <person name="Chen J."/>
            <person name="Kohler A."/>
            <person name="Krizsan K."/>
            <person name="Balestrini R."/>
            <person name="Da Silva C."/>
            <person name="Montanini B."/>
            <person name="Hainaut M."/>
            <person name="Levati E."/>
            <person name="Barry K.W."/>
            <person name="Belfiori B."/>
            <person name="Cichocki N."/>
            <person name="Clum A."/>
            <person name="Dockter R.B."/>
            <person name="Fauchery L."/>
            <person name="Guy J."/>
            <person name="Iotti M."/>
            <person name="Le Tacon F."/>
            <person name="Lindquist E.A."/>
            <person name="Lipzen A."/>
            <person name="Malagnac F."/>
            <person name="Mello A."/>
            <person name="Molinier V."/>
            <person name="Miyauchi S."/>
            <person name="Poulain J."/>
            <person name="Riccioni C."/>
            <person name="Rubini A."/>
            <person name="Sitrit Y."/>
            <person name="Splivallo R."/>
            <person name="Traeger S."/>
            <person name="Wang M."/>
            <person name="Zifcakova L."/>
            <person name="Wipf D."/>
            <person name="Zambonelli A."/>
            <person name="Paolocci F."/>
            <person name="Nowrousian M."/>
            <person name="Ottonello S."/>
            <person name="Baldrian P."/>
            <person name="Spatafora J.W."/>
            <person name="Henrissat B."/>
            <person name="Nagy L.G."/>
            <person name="Aury J.M."/>
            <person name="Wincker P."/>
            <person name="Grigoriev I.V."/>
            <person name="Bonfante P."/>
            <person name="Martin F.M."/>
        </authorList>
    </citation>
    <scope>NUCLEOTIDE SEQUENCE [LARGE SCALE GENOMIC DNA]</scope>
    <source>
        <strain evidence="1 3">ATCC MYA-4762</strain>
    </source>
</reference>
<protein>
    <submittedName>
        <fullName evidence="1">Uncharacterized protein</fullName>
    </submittedName>
</protein>
<evidence type="ECO:0000313" key="1">
    <source>
        <dbReference type="EMBL" id="RPB17909.1"/>
    </source>
</evidence>
<dbReference type="AlphaFoldDB" id="A0A3N4L8X1"/>
<organism evidence="1 3">
    <name type="scientific">Terfezia boudieri ATCC MYA-4762</name>
    <dbReference type="NCBI Taxonomy" id="1051890"/>
    <lineage>
        <taxon>Eukaryota</taxon>
        <taxon>Fungi</taxon>
        <taxon>Dikarya</taxon>
        <taxon>Ascomycota</taxon>
        <taxon>Pezizomycotina</taxon>
        <taxon>Pezizomycetes</taxon>
        <taxon>Pezizales</taxon>
        <taxon>Pezizaceae</taxon>
        <taxon>Terfezia</taxon>
    </lineage>
</organism>
<evidence type="ECO:0000313" key="3">
    <source>
        <dbReference type="Proteomes" id="UP000267821"/>
    </source>
</evidence>
<sequence length="55" mass="6525">MSDSAYVKFPIDLRNHNHLSQCFPEGIYNNSSFSLKYLQKVLCQSPLQMLQKWFE</sequence>
<dbReference type="Proteomes" id="UP000267821">
    <property type="component" value="Unassembled WGS sequence"/>
</dbReference>
<dbReference type="EMBL" id="ML121878">
    <property type="protein sequence ID" value="RPB17909.1"/>
    <property type="molecule type" value="Genomic_DNA"/>
</dbReference>
<dbReference type="EMBL" id="ML121799">
    <property type="protein sequence ID" value="RPB17965.1"/>
    <property type="molecule type" value="Genomic_DNA"/>
</dbReference>
<evidence type="ECO:0000313" key="2">
    <source>
        <dbReference type="EMBL" id="RPB17965.1"/>
    </source>
</evidence>
<gene>
    <name evidence="2" type="ORF">L211DRAFT_844191</name>
    <name evidence="1" type="ORF">L211DRAFT_844243</name>
</gene>
<feature type="non-terminal residue" evidence="1">
    <location>
        <position position="55"/>
    </location>
</feature>
<name>A0A3N4L8X1_9PEZI</name>